<evidence type="ECO:0000256" key="1">
    <source>
        <dbReference type="ARBA" id="ARBA00004141"/>
    </source>
</evidence>
<comment type="subcellular location">
    <subcellularLocation>
        <location evidence="1">Membrane</location>
        <topology evidence="1">Multi-pass membrane protein</topology>
    </subcellularLocation>
</comment>
<feature type="region of interest" description="Disordered" evidence="5">
    <location>
        <begin position="271"/>
        <end position="290"/>
    </location>
</feature>
<protein>
    <submittedName>
        <fullName evidence="8">Transmembrane protein 115-like</fullName>
    </submittedName>
</protein>
<gene>
    <name evidence="8" type="primary">LOC106473057</name>
</gene>
<sequence>MASVVVIQRNLPYIKQQFSAALGNSSIVVKCICVTVILCYFLSFSESAVNAISVTPGFIIPPNFWVWTAFTHCFLENRFWLVLADIITVGLCGKLIEPLWGAMEMLTFFAIVNTFVAFLSVTYYIILYTVTSDPNFLFLVHIHGLAGYCAGVAVAVKQIMPEHVLVSTPLGKLRNRNVPLNVLLLSLVLWLVGLLRGTYPVMHTAGLLTSWAYLRFYQHHSNGTRGDMAESFTIASFFPNVLQPPIAVVSNAVFEFLVKIKLCKRPVRKYNMGSSSSSITVNLPGTDPQDAERRRQIALKALSERLSKQDQSAWPSLVDDERSTETKEDRGKKVTIAMPPTSPHQSSLPQSVSTTSSGNGKPSETIVTTHSMVAPTASNL</sequence>
<evidence type="ECO:0000256" key="5">
    <source>
        <dbReference type="SAM" id="MobiDB-lite"/>
    </source>
</evidence>
<dbReference type="GeneID" id="106473057"/>
<keyword evidence="3 6" id="KW-1133">Transmembrane helix</keyword>
<feature type="transmembrane region" description="Helical" evidence="6">
    <location>
        <begin position="136"/>
        <end position="156"/>
    </location>
</feature>
<dbReference type="SMART" id="SM01160">
    <property type="entry name" value="DUF1751"/>
    <property type="match status" value="1"/>
</dbReference>
<evidence type="ECO:0000313" key="7">
    <source>
        <dbReference type="Proteomes" id="UP000694941"/>
    </source>
</evidence>
<feature type="transmembrane region" description="Helical" evidence="6">
    <location>
        <begin position="177"/>
        <end position="195"/>
    </location>
</feature>
<keyword evidence="4 6" id="KW-0472">Membrane</keyword>
<evidence type="ECO:0000256" key="4">
    <source>
        <dbReference type="ARBA" id="ARBA00023136"/>
    </source>
</evidence>
<feature type="region of interest" description="Disordered" evidence="5">
    <location>
        <begin position="310"/>
        <end position="380"/>
    </location>
</feature>
<evidence type="ECO:0000256" key="3">
    <source>
        <dbReference type="ARBA" id="ARBA00022989"/>
    </source>
</evidence>
<feature type="compositionally biased region" description="Basic and acidic residues" evidence="5">
    <location>
        <begin position="319"/>
        <end position="332"/>
    </location>
</feature>
<feature type="compositionally biased region" description="Polar residues" evidence="5">
    <location>
        <begin position="272"/>
        <end position="283"/>
    </location>
</feature>
<dbReference type="PANTHER" id="PTHR13377">
    <property type="entry name" value="PLACENTAL PROTEIN 6"/>
    <property type="match status" value="1"/>
</dbReference>
<feature type="transmembrane region" description="Helical" evidence="6">
    <location>
        <begin position="20"/>
        <end position="41"/>
    </location>
</feature>
<dbReference type="InterPro" id="IPR035952">
    <property type="entry name" value="Rhomboid-like_sf"/>
</dbReference>
<feature type="transmembrane region" description="Helical" evidence="6">
    <location>
        <begin position="108"/>
        <end position="130"/>
    </location>
</feature>
<dbReference type="Pfam" id="PF08551">
    <property type="entry name" value="DUF1751"/>
    <property type="match status" value="1"/>
</dbReference>
<feature type="compositionally biased region" description="Polar residues" evidence="5">
    <location>
        <begin position="358"/>
        <end position="380"/>
    </location>
</feature>
<keyword evidence="7" id="KW-1185">Reference proteome</keyword>
<evidence type="ECO:0000256" key="2">
    <source>
        <dbReference type="ARBA" id="ARBA00022692"/>
    </source>
</evidence>
<accession>A0ABM1BUZ6</accession>
<dbReference type="SUPFAM" id="SSF144091">
    <property type="entry name" value="Rhomboid-like"/>
    <property type="match status" value="1"/>
</dbReference>
<evidence type="ECO:0000256" key="6">
    <source>
        <dbReference type="SAM" id="Phobius"/>
    </source>
</evidence>
<dbReference type="InterPro" id="IPR013861">
    <property type="entry name" value="TMEM115/Pdh1/Rbl19"/>
</dbReference>
<dbReference type="Proteomes" id="UP000694941">
    <property type="component" value="Unplaced"/>
</dbReference>
<organism evidence="7 8">
    <name type="scientific">Limulus polyphemus</name>
    <name type="common">Atlantic horseshoe crab</name>
    <dbReference type="NCBI Taxonomy" id="6850"/>
    <lineage>
        <taxon>Eukaryota</taxon>
        <taxon>Metazoa</taxon>
        <taxon>Ecdysozoa</taxon>
        <taxon>Arthropoda</taxon>
        <taxon>Chelicerata</taxon>
        <taxon>Merostomata</taxon>
        <taxon>Xiphosura</taxon>
        <taxon>Limulidae</taxon>
        <taxon>Limulus</taxon>
    </lineage>
</organism>
<feature type="transmembrane region" description="Helical" evidence="6">
    <location>
        <begin position="79"/>
        <end position="96"/>
    </location>
</feature>
<feature type="transmembrane region" description="Helical" evidence="6">
    <location>
        <begin position="48"/>
        <end position="67"/>
    </location>
</feature>
<proteinExistence type="predicted"/>
<dbReference type="PANTHER" id="PTHR13377:SF3">
    <property type="entry name" value="TRANSMEMBRANE PROTEIN 115"/>
    <property type="match status" value="1"/>
</dbReference>
<keyword evidence="2 6" id="KW-0812">Transmembrane</keyword>
<reference evidence="8" key="1">
    <citation type="submission" date="2025-08" db="UniProtKB">
        <authorList>
            <consortium name="RefSeq"/>
        </authorList>
    </citation>
    <scope>IDENTIFICATION</scope>
    <source>
        <tissue evidence="8">Muscle</tissue>
    </source>
</reference>
<name>A0ABM1BUZ6_LIMPO</name>
<dbReference type="RefSeq" id="XP_013789189.1">
    <property type="nucleotide sequence ID" value="XM_013933735.2"/>
</dbReference>
<dbReference type="Gene3D" id="1.20.1540.10">
    <property type="entry name" value="Rhomboid-like"/>
    <property type="match status" value="1"/>
</dbReference>
<feature type="compositionally biased region" description="Low complexity" evidence="5">
    <location>
        <begin position="345"/>
        <end position="357"/>
    </location>
</feature>
<evidence type="ECO:0000313" key="8">
    <source>
        <dbReference type="RefSeq" id="XP_013789189.1"/>
    </source>
</evidence>